<dbReference type="GO" id="GO:0009279">
    <property type="term" value="C:cell outer membrane"/>
    <property type="evidence" value="ECO:0007669"/>
    <property type="project" value="UniProtKB-SubCell"/>
</dbReference>
<dbReference type="Gene3D" id="2.40.160.60">
    <property type="entry name" value="Outer membrane protein transport protein (OMPP1/FadL/TodX)"/>
    <property type="match status" value="1"/>
</dbReference>
<dbReference type="SUPFAM" id="SSF56935">
    <property type="entry name" value="Porins"/>
    <property type="match status" value="1"/>
</dbReference>
<evidence type="ECO:0000256" key="3">
    <source>
        <dbReference type="ARBA" id="ARBA00022452"/>
    </source>
</evidence>
<evidence type="ECO:0000256" key="8">
    <source>
        <dbReference type="SAM" id="SignalP"/>
    </source>
</evidence>
<evidence type="ECO:0000256" key="1">
    <source>
        <dbReference type="ARBA" id="ARBA00004571"/>
    </source>
</evidence>
<dbReference type="Proteomes" id="UP000502260">
    <property type="component" value="Chromosome"/>
</dbReference>
<comment type="similarity">
    <text evidence="2">Belongs to the OmpP1/FadL family.</text>
</comment>
<dbReference type="PANTHER" id="PTHR35093:SF8">
    <property type="entry name" value="OUTER MEMBRANE PROTEIN NMB0088-RELATED"/>
    <property type="match status" value="1"/>
</dbReference>
<keyword evidence="4" id="KW-0812">Transmembrane</keyword>
<evidence type="ECO:0000313" key="9">
    <source>
        <dbReference type="EMBL" id="BCB25846.1"/>
    </source>
</evidence>
<gene>
    <name evidence="9" type="ORF">SKTS_07320</name>
</gene>
<evidence type="ECO:0000256" key="6">
    <source>
        <dbReference type="ARBA" id="ARBA00023136"/>
    </source>
</evidence>
<feature type="signal peptide" evidence="8">
    <location>
        <begin position="1"/>
        <end position="21"/>
    </location>
</feature>
<dbReference type="GO" id="GO:0015483">
    <property type="term" value="F:long-chain fatty acid transporting porin activity"/>
    <property type="evidence" value="ECO:0007669"/>
    <property type="project" value="TreeGrafter"/>
</dbReference>
<protein>
    <submittedName>
        <fullName evidence="9">Aromatic hydrocarbon degradation protein</fullName>
    </submittedName>
</protein>
<dbReference type="PANTHER" id="PTHR35093">
    <property type="entry name" value="OUTER MEMBRANE PROTEIN NMB0088-RELATED"/>
    <property type="match status" value="1"/>
</dbReference>
<reference evidence="10" key="1">
    <citation type="submission" date="2020-03" db="EMBL/GenBank/DDBJ databases">
        <title>Complete genome sequence of sulfur-oxidizing bacterium skT11.</title>
        <authorList>
            <person name="Kanda M."/>
            <person name="Kojima H."/>
            <person name="Fukui M."/>
        </authorList>
    </citation>
    <scope>NUCLEOTIDE SEQUENCE [LARGE SCALE GENOMIC DNA]</scope>
    <source>
        <strain evidence="10">skT11</strain>
    </source>
</reference>
<evidence type="ECO:0000313" key="10">
    <source>
        <dbReference type="Proteomes" id="UP000502260"/>
    </source>
</evidence>
<evidence type="ECO:0000256" key="2">
    <source>
        <dbReference type="ARBA" id="ARBA00008163"/>
    </source>
</evidence>
<dbReference type="EMBL" id="AP022853">
    <property type="protein sequence ID" value="BCB25846.1"/>
    <property type="molecule type" value="Genomic_DNA"/>
</dbReference>
<evidence type="ECO:0000256" key="5">
    <source>
        <dbReference type="ARBA" id="ARBA00022729"/>
    </source>
</evidence>
<keyword evidence="7" id="KW-0998">Cell outer membrane</keyword>
<dbReference type="KEGG" id="slac:SKTS_07320"/>
<dbReference type="Pfam" id="PF03349">
    <property type="entry name" value="Toluene_X"/>
    <property type="match status" value="1"/>
</dbReference>
<keyword evidence="6" id="KW-0472">Membrane</keyword>
<keyword evidence="3" id="KW-1134">Transmembrane beta strand</keyword>
<evidence type="ECO:0000256" key="4">
    <source>
        <dbReference type="ARBA" id="ARBA00022692"/>
    </source>
</evidence>
<keyword evidence="10" id="KW-1185">Reference proteome</keyword>
<organism evidence="9 10">
    <name type="scientific">Sulfurimicrobium lacus</name>
    <dbReference type="NCBI Taxonomy" id="2715678"/>
    <lineage>
        <taxon>Bacteria</taxon>
        <taxon>Pseudomonadati</taxon>
        <taxon>Pseudomonadota</taxon>
        <taxon>Betaproteobacteria</taxon>
        <taxon>Nitrosomonadales</taxon>
        <taxon>Sulfuricellaceae</taxon>
        <taxon>Sulfurimicrobium</taxon>
    </lineage>
</organism>
<dbReference type="AlphaFoldDB" id="A0A6F8VA20"/>
<proteinExistence type="inferred from homology"/>
<comment type="subcellular location">
    <subcellularLocation>
        <location evidence="1">Cell outer membrane</location>
        <topology evidence="1">Multi-pass membrane protein</topology>
    </subcellularLocation>
</comment>
<accession>A0A6F8VA20</accession>
<dbReference type="InterPro" id="IPR005017">
    <property type="entry name" value="OMPP1/FadL/TodX"/>
</dbReference>
<sequence>MQLRKMVVVLAGLAVPGVSFATNGMNMEGYGPIALGMGGASMAYDNGTAAMMNNPATLGLLSEGHRVDLALGFMGPNVEASAGGATAHSSADAFGGPAFGWSDRHDKLTYGVGVYGQGGMGTQYDRNSFMSAGTGLETRSELSVGRLLFPLTYNVTPDLVVGGSFDFVWAGLDLKMAMTTAQMGAMSAAGNLSLSPNASAGLGAYFGCGTCQGYFDFSNGSPFTGKAQATGYAGKLGFVYKVNPQFSVGASYHSVTQLGDLETDGAKVSMIDNGNAAGGSTTLTGKIKVINFQWPETYGVGVAYQANDKLMLVMDYKRINWSKVMKDFHMTFSSAGDVSLDMRLPQNWVDQDVFMAGFSYQASDALVLRAGVNVANNPVPDFDMHPLFPAIIKNHVTAGFGYRYSKASTIDFAYSYAPEVTVTNGSGIAVSHSQNNMQFIYSFRY</sequence>
<feature type="chain" id="PRO_5026208303" evidence="8">
    <location>
        <begin position="22"/>
        <end position="445"/>
    </location>
</feature>
<keyword evidence="5 8" id="KW-0732">Signal</keyword>
<name>A0A6F8VA20_9PROT</name>
<dbReference type="RefSeq" id="WP_173060544.1">
    <property type="nucleotide sequence ID" value="NZ_AP022853.1"/>
</dbReference>
<evidence type="ECO:0000256" key="7">
    <source>
        <dbReference type="ARBA" id="ARBA00023237"/>
    </source>
</evidence>